<gene>
    <name evidence="1" type="ORF">VOLCADRAFT_95607</name>
</gene>
<dbReference type="KEGG" id="vcn:VOLCADRAFT_95607"/>
<dbReference type="EMBL" id="GL378366">
    <property type="protein sequence ID" value="EFJ44144.1"/>
    <property type="molecule type" value="Genomic_DNA"/>
</dbReference>
<sequence>MYDRVPEASVKDLFDYYGGVARYVLQHPSLHPDREVLALLRPLLSAIHTCNVEQVRTAIGAVGRGSEASHHLVHIVADDKFQNKRLMFATKWVADKFVKRALENEEQQLILLLKISDGGLKGMLYEPVMHAVVAMGAMIYRFVCELLQPLGLPSVAPTGNQGQAHHQGPVLVLSQGKPPTSV</sequence>
<evidence type="ECO:0000313" key="1">
    <source>
        <dbReference type="EMBL" id="EFJ44144.1"/>
    </source>
</evidence>
<proteinExistence type="predicted"/>
<keyword evidence="2" id="KW-1185">Reference proteome</keyword>
<dbReference type="GeneID" id="9621465"/>
<dbReference type="OrthoDB" id="2495627at2759"/>
<dbReference type="InterPro" id="IPR052980">
    <property type="entry name" value="Crinkler_effector"/>
</dbReference>
<name>D8U825_VOLCA</name>
<accession>D8U825</accession>
<dbReference type="InParanoid" id="D8U825"/>
<organism evidence="2">
    <name type="scientific">Volvox carteri f. nagariensis</name>
    <dbReference type="NCBI Taxonomy" id="3068"/>
    <lineage>
        <taxon>Eukaryota</taxon>
        <taxon>Viridiplantae</taxon>
        <taxon>Chlorophyta</taxon>
        <taxon>core chlorophytes</taxon>
        <taxon>Chlorophyceae</taxon>
        <taxon>CS clade</taxon>
        <taxon>Chlamydomonadales</taxon>
        <taxon>Volvocaceae</taxon>
        <taxon>Volvox</taxon>
    </lineage>
</organism>
<dbReference type="AlphaFoldDB" id="D8U825"/>
<evidence type="ECO:0000313" key="2">
    <source>
        <dbReference type="Proteomes" id="UP000001058"/>
    </source>
</evidence>
<dbReference type="PANTHER" id="PTHR33129">
    <property type="entry name" value="PROTEIN KINASE DOMAIN-CONTAINING PROTEIN-RELATED"/>
    <property type="match status" value="1"/>
</dbReference>
<dbReference type="Proteomes" id="UP000001058">
    <property type="component" value="Unassembled WGS sequence"/>
</dbReference>
<reference evidence="1 2" key="1">
    <citation type="journal article" date="2010" name="Science">
        <title>Genomic analysis of organismal complexity in the multicellular green alga Volvox carteri.</title>
        <authorList>
            <person name="Prochnik S.E."/>
            <person name="Umen J."/>
            <person name="Nedelcu A.M."/>
            <person name="Hallmann A."/>
            <person name="Miller S.M."/>
            <person name="Nishii I."/>
            <person name="Ferris P."/>
            <person name="Kuo A."/>
            <person name="Mitros T."/>
            <person name="Fritz-Laylin L.K."/>
            <person name="Hellsten U."/>
            <person name="Chapman J."/>
            <person name="Simakov O."/>
            <person name="Rensing S.A."/>
            <person name="Terry A."/>
            <person name="Pangilinan J."/>
            <person name="Kapitonov V."/>
            <person name="Jurka J."/>
            <person name="Salamov A."/>
            <person name="Shapiro H."/>
            <person name="Schmutz J."/>
            <person name="Grimwood J."/>
            <person name="Lindquist E."/>
            <person name="Lucas S."/>
            <person name="Grigoriev I.V."/>
            <person name="Schmitt R."/>
            <person name="Kirk D."/>
            <person name="Rokhsar D.S."/>
        </authorList>
    </citation>
    <scope>NUCLEOTIDE SEQUENCE [LARGE SCALE GENOMIC DNA]</scope>
    <source>
        <strain evidence="2">f. Nagariensis / Eve</strain>
    </source>
</reference>
<dbReference type="PANTHER" id="PTHR33129:SF1">
    <property type="entry name" value="ATP-BINDING PROTEIN"/>
    <property type="match status" value="1"/>
</dbReference>
<dbReference type="RefSeq" id="XP_002954738.1">
    <property type="nucleotide sequence ID" value="XM_002954692.1"/>
</dbReference>
<protein>
    <submittedName>
        <fullName evidence="1">Uncharacterized protein</fullName>
    </submittedName>
</protein>